<name>A0AAD5U731_9FUNG</name>
<dbReference type="EMBL" id="JADGJW010000070">
    <property type="protein sequence ID" value="KAJ3225136.1"/>
    <property type="molecule type" value="Genomic_DNA"/>
</dbReference>
<dbReference type="Proteomes" id="UP001211065">
    <property type="component" value="Unassembled WGS sequence"/>
</dbReference>
<proteinExistence type="predicted"/>
<evidence type="ECO:0000313" key="3">
    <source>
        <dbReference type="EMBL" id="KAJ3225136.1"/>
    </source>
</evidence>
<keyword evidence="2" id="KW-0812">Transmembrane</keyword>
<evidence type="ECO:0000313" key="4">
    <source>
        <dbReference type="Proteomes" id="UP001211065"/>
    </source>
</evidence>
<feature type="coiled-coil region" evidence="1">
    <location>
        <begin position="581"/>
        <end position="611"/>
    </location>
</feature>
<dbReference type="AlphaFoldDB" id="A0AAD5U731"/>
<reference evidence="3" key="1">
    <citation type="submission" date="2020-05" db="EMBL/GenBank/DDBJ databases">
        <title>Phylogenomic resolution of chytrid fungi.</title>
        <authorList>
            <person name="Stajich J.E."/>
            <person name="Amses K."/>
            <person name="Simmons R."/>
            <person name="Seto K."/>
            <person name="Myers J."/>
            <person name="Bonds A."/>
            <person name="Quandt C.A."/>
            <person name="Barry K."/>
            <person name="Liu P."/>
            <person name="Grigoriev I."/>
            <person name="Longcore J.E."/>
            <person name="James T.Y."/>
        </authorList>
    </citation>
    <scope>NUCLEOTIDE SEQUENCE</scope>
    <source>
        <strain evidence="3">JEL0476</strain>
    </source>
</reference>
<protein>
    <submittedName>
        <fullName evidence="3">Uncharacterized protein</fullName>
    </submittedName>
</protein>
<comment type="caution">
    <text evidence="3">The sequence shown here is derived from an EMBL/GenBank/DDBJ whole genome shotgun (WGS) entry which is preliminary data.</text>
</comment>
<gene>
    <name evidence="3" type="ORF">HK099_007341</name>
</gene>
<keyword evidence="1" id="KW-0175">Coiled coil</keyword>
<keyword evidence="2" id="KW-1133">Transmembrane helix</keyword>
<accession>A0AAD5U731</accession>
<organism evidence="3 4">
    <name type="scientific">Clydaea vesicula</name>
    <dbReference type="NCBI Taxonomy" id="447962"/>
    <lineage>
        <taxon>Eukaryota</taxon>
        <taxon>Fungi</taxon>
        <taxon>Fungi incertae sedis</taxon>
        <taxon>Chytridiomycota</taxon>
        <taxon>Chytridiomycota incertae sedis</taxon>
        <taxon>Chytridiomycetes</taxon>
        <taxon>Lobulomycetales</taxon>
        <taxon>Lobulomycetaceae</taxon>
        <taxon>Clydaea</taxon>
    </lineage>
</organism>
<feature type="transmembrane region" description="Helical" evidence="2">
    <location>
        <begin position="176"/>
        <end position="200"/>
    </location>
</feature>
<evidence type="ECO:0000256" key="2">
    <source>
        <dbReference type="SAM" id="Phobius"/>
    </source>
</evidence>
<keyword evidence="2" id="KW-0472">Membrane</keyword>
<dbReference type="PROSITE" id="PS50231">
    <property type="entry name" value="RICIN_B_LECTIN"/>
    <property type="match status" value="1"/>
</dbReference>
<keyword evidence="4" id="KW-1185">Reference proteome</keyword>
<evidence type="ECO:0000256" key="1">
    <source>
        <dbReference type="SAM" id="Coils"/>
    </source>
</evidence>
<sequence length="644" mass="73814">MFGIFVKTINCEKLKEGLPITDRRISLELKNQPQNNVFLTEKLENNDEILENIFDKTLIYNRNFIHIIFNLEIDISSEDVKVPNFPPVFSVFQGSTPVLTNSSTSGEIHRTSENVYTNQSASSSNANLVTLSGSTQNSLAHLPVINLNDPPSYEQLPPTPIPKPSNSKNFFKKYKILLIVSVIFLLIIITLIIVVVVLMVDKSSNTSNSNSVSTESTIPVATTAVIPGNPVPSPTPAANSKIHIRSGVTLNGKNQCIYSAVISSLNTLQMGVCDDVTLNRNNIWEMQNDTLYIHDESGKRTNLCMDIPNGDMEKPLVLVRFATTLLAVFWHLDSATRSIKNKGPYDGCVSVNSTTKFLQYVDCKYTTDGIAVLDQVKKEILNKAIPIHDWGVKCSKPEEEVKNKNKNAFEIEEVISINKAKLQQKKENLRLFKETEKDRVKEIFFTKKQILKEISKKIDEESTKRHTRCHVHRVDNEQKKLLQRTLSKDEINISELPKISKIKLRSYMVYPDEQYHPHQHLNFADDDKYLFVDYKDFRGNISNKPDSDFERDLRIYESRNYVDELKKKQVGKILYKTHKFYAQKERDLVKLKKEKEKAVNLKKKTEHKQDKNHLVVRNEVVDEEKKQKSIFDLGEVSYDASKYQ</sequence>